<dbReference type="SUPFAM" id="SSF48056">
    <property type="entry name" value="Di-copper centre-containing domain"/>
    <property type="match status" value="3"/>
</dbReference>
<feature type="domain" description="Tyrosinase copper-binding" evidence="3">
    <location>
        <begin position="767"/>
        <end position="784"/>
    </location>
</feature>
<proteinExistence type="predicted"/>
<feature type="domain" description="Tyrosinase copper-binding" evidence="4">
    <location>
        <begin position="974"/>
        <end position="985"/>
    </location>
</feature>
<evidence type="ECO:0000259" key="3">
    <source>
        <dbReference type="PROSITE" id="PS00497"/>
    </source>
</evidence>
<evidence type="ECO:0000256" key="2">
    <source>
        <dbReference type="ARBA" id="ARBA00023008"/>
    </source>
</evidence>
<dbReference type="PANTHER" id="PTHR11474">
    <property type="entry name" value="TYROSINASE FAMILY MEMBER"/>
    <property type="match status" value="1"/>
</dbReference>
<dbReference type="PROSITE" id="PS00497">
    <property type="entry name" value="TYROSINASE_1"/>
    <property type="match status" value="2"/>
</dbReference>
<gene>
    <name evidence="5" type="ORF">GBAR_LOCUS16682</name>
</gene>
<dbReference type="Pfam" id="PF00264">
    <property type="entry name" value="Tyrosinase"/>
    <property type="match status" value="4"/>
</dbReference>
<evidence type="ECO:0000313" key="6">
    <source>
        <dbReference type="Proteomes" id="UP001174909"/>
    </source>
</evidence>
<dbReference type="EMBL" id="CASHTH010002397">
    <property type="protein sequence ID" value="CAI8029361.1"/>
    <property type="molecule type" value="Genomic_DNA"/>
</dbReference>
<dbReference type="PANTHER" id="PTHR11474:SF126">
    <property type="entry name" value="TYROSINASE-LIKE PROTEIN TYR-1-RELATED"/>
    <property type="match status" value="1"/>
</dbReference>
<protein>
    <submittedName>
        <fullName evidence="5">Tyrosinase</fullName>
    </submittedName>
</protein>
<evidence type="ECO:0000313" key="5">
    <source>
        <dbReference type="EMBL" id="CAI8029361.1"/>
    </source>
</evidence>
<keyword evidence="1" id="KW-0479">Metal-binding</keyword>
<dbReference type="InterPro" id="IPR008922">
    <property type="entry name" value="Di-copper_centre_dom_sf"/>
</dbReference>
<dbReference type="GO" id="GO:0016491">
    <property type="term" value="F:oxidoreductase activity"/>
    <property type="evidence" value="ECO:0007669"/>
    <property type="project" value="InterPro"/>
</dbReference>
<dbReference type="InterPro" id="IPR002227">
    <property type="entry name" value="Tyrosinase_Cu-bd"/>
</dbReference>
<dbReference type="GO" id="GO:0046872">
    <property type="term" value="F:metal ion binding"/>
    <property type="evidence" value="ECO:0007669"/>
    <property type="project" value="UniProtKB-KW"/>
</dbReference>
<feature type="domain" description="Tyrosinase copper-binding" evidence="4">
    <location>
        <begin position="170"/>
        <end position="181"/>
    </location>
</feature>
<feature type="domain" description="Tyrosinase copper-binding" evidence="4">
    <location>
        <begin position="494"/>
        <end position="505"/>
    </location>
</feature>
<reference evidence="5" key="1">
    <citation type="submission" date="2023-03" db="EMBL/GenBank/DDBJ databases">
        <authorList>
            <person name="Steffen K."/>
            <person name="Cardenas P."/>
        </authorList>
    </citation>
    <scope>NUCLEOTIDE SEQUENCE</scope>
</reference>
<dbReference type="Gene3D" id="1.10.1280.10">
    <property type="entry name" value="Di-copper center containing domain from catechol oxidase"/>
    <property type="match status" value="4"/>
</dbReference>
<keyword evidence="2" id="KW-0186">Copper</keyword>
<accession>A0AA35SIS6</accession>
<dbReference type="InterPro" id="IPR050316">
    <property type="entry name" value="Tyrosinase/Hemocyanin"/>
</dbReference>
<dbReference type="Proteomes" id="UP001174909">
    <property type="component" value="Unassembled WGS sequence"/>
</dbReference>
<feature type="domain" description="Tyrosinase copper-binding" evidence="3">
    <location>
        <begin position="373"/>
        <end position="390"/>
    </location>
</feature>
<sequence>MPTRGTGFPTWHRLFLLWLEREIQIEIIPICDPTVSSNEALRRCPNAALCKMDNPNWPSTADVKDAVSIDTYDAYPYNRSVKGVDTSFRNYMEGFIVDPDNCDEDTLCSPQEGKRAHEDITRKLHNTVHIILGLGNIKVRLHCTILRDVKDPPPFEQQGVMSCVAASPNDPIFVNHHGKIDFILEEWLVQNKDNLSYPQDDRIRQGHRGNDYIVPFIPLYTHEDMFKTADNFGYKYLDTGGTGCPRSRKPAVVAVVNAIIPLPCANVEDLRARKCCPTPDYLGQNAGPCGSKLPESRGSCKAIEIPESEYNSSEKDVRKKWPIQYFKFTDDPQVVKDSLVQPTTYDLFVWLHHFVAKDNDITLNRDGFTDYAHEGTGFPTWHRLFLLWLEREIQIETNDHTRERVSSLETNLGSTSVKGVDTSFRNYMEGFIVDPDNCDEDTLCSQQEGRAHENITRKLHNTVHIILGLGDIKNAPADFKDQGVMSCVAASPNDPVFINHHGKIDFVLEEWLVQNKDNLVYPQDDRIRHGHRGKDYIVPFIPLYTHEDMFKTADNFGYEYLDTGGTGCPRSRKPAVVAVVNAIIPLPCANVEDLRARECCPTPDYLGQNAGPCGSKLPESRGSCKAIEIPESEYNSSEKDVRKKWPIQYFKFTCVCNETFGGVDCGECSYAYNDNTTECTTKTLFPRLPVSEMSSNDWRVYHNALRSIKGSPARYMVATSPFSDDPQVVNDSLVQPTTYDLFVWLHHFVAKDNDITLNTDDFTDYAHEGTGFPTWHRLFLLWLEREIQIEISDHTFRLPYWDWTQPSQRESIFTRDKLGEHLNGEVVGDLFTNWETHCWEDITGKSYPIPICDPTVSSGETLRRCPCDTFCKKDNPNWPSEADVNDALAVKTYDDKPYDRYVPSRDNSFRNFMEGFVVNPDDCGSDPLCSIGKVNITRKLHNSVHILLGVGDVKDPPPFEYQGVMACVAASPNDPVFINHHANIDCILEKWLWENPNTPYPQCYKIRQGHRGNDYIVPFIPLYTHEDMFKTADNFGYECSTGSSYPLQLHAYNSIIIGMTAASVGLIMHVL</sequence>
<comment type="caution">
    <text evidence="5">The sequence shown here is derived from an EMBL/GenBank/DDBJ whole genome shotgun (WGS) entry which is preliminary data.</text>
</comment>
<dbReference type="PRINTS" id="PR00092">
    <property type="entry name" value="TYROSINASE"/>
</dbReference>
<name>A0AA35SIS6_GEOBA</name>
<keyword evidence="6" id="KW-1185">Reference proteome</keyword>
<dbReference type="AlphaFoldDB" id="A0AA35SIS6"/>
<evidence type="ECO:0000259" key="4">
    <source>
        <dbReference type="PROSITE" id="PS00498"/>
    </source>
</evidence>
<organism evidence="5 6">
    <name type="scientific">Geodia barretti</name>
    <name type="common">Barrett's horny sponge</name>
    <dbReference type="NCBI Taxonomy" id="519541"/>
    <lineage>
        <taxon>Eukaryota</taxon>
        <taxon>Metazoa</taxon>
        <taxon>Porifera</taxon>
        <taxon>Demospongiae</taxon>
        <taxon>Heteroscleromorpha</taxon>
        <taxon>Tetractinellida</taxon>
        <taxon>Astrophorina</taxon>
        <taxon>Geodiidae</taxon>
        <taxon>Geodia</taxon>
    </lineage>
</organism>
<dbReference type="PROSITE" id="PS00498">
    <property type="entry name" value="TYROSINASE_2"/>
    <property type="match status" value="3"/>
</dbReference>
<evidence type="ECO:0000256" key="1">
    <source>
        <dbReference type="ARBA" id="ARBA00022723"/>
    </source>
</evidence>